<keyword evidence="1" id="KW-0472">Membrane</keyword>
<dbReference type="RefSeq" id="WP_144867323.1">
    <property type="nucleotide sequence ID" value="NZ_LR213827.1"/>
</dbReference>
<proteinExistence type="predicted"/>
<evidence type="ECO:0000313" key="2">
    <source>
        <dbReference type="EMBL" id="VEP18038.1"/>
    </source>
</evidence>
<dbReference type="AlphaFoldDB" id="A0A563W2X4"/>
<dbReference type="EMBL" id="CAACVJ010000645">
    <property type="protein sequence ID" value="VEP18038.1"/>
    <property type="molecule type" value="Genomic_DNA"/>
</dbReference>
<evidence type="ECO:0000256" key="1">
    <source>
        <dbReference type="SAM" id="Phobius"/>
    </source>
</evidence>
<keyword evidence="1" id="KW-1133">Transmembrane helix</keyword>
<dbReference type="Proteomes" id="UP000320055">
    <property type="component" value="Unassembled WGS sequence"/>
</dbReference>
<name>A0A563W2X4_9CYAN</name>
<protein>
    <submittedName>
        <fullName evidence="2">Uncharacterized protein</fullName>
    </submittedName>
</protein>
<keyword evidence="3" id="KW-1185">Reference proteome</keyword>
<gene>
    <name evidence="2" type="ORF">H1P_680006</name>
</gene>
<sequence>MRVASSFVVSLVLAATISFALPVVIVGLIFAFAVIVSLIPGLIAFGHQSVDSILEFLAVFGTGKPITGIVTLGLACSFVGILFDLFNIFNIYRFQSLRE</sequence>
<evidence type="ECO:0000313" key="3">
    <source>
        <dbReference type="Proteomes" id="UP000320055"/>
    </source>
</evidence>
<feature type="transmembrane region" description="Helical" evidence="1">
    <location>
        <begin position="24"/>
        <end position="45"/>
    </location>
</feature>
<reference evidence="2 3" key="1">
    <citation type="submission" date="2019-01" db="EMBL/GenBank/DDBJ databases">
        <authorList>
            <person name="Brito A."/>
        </authorList>
    </citation>
    <scope>NUCLEOTIDE SEQUENCE [LARGE SCALE GENOMIC DNA]</scope>
    <source>
        <strain evidence="2">1</strain>
    </source>
</reference>
<accession>A0A563W2X4</accession>
<feature type="transmembrane region" description="Helical" evidence="1">
    <location>
        <begin position="66"/>
        <end position="89"/>
    </location>
</feature>
<organism evidence="2 3">
    <name type="scientific">Hyella patelloides LEGE 07179</name>
    <dbReference type="NCBI Taxonomy" id="945734"/>
    <lineage>
        <taxon>Bacteria</taxon>
        <taxon>Bacillati</taxon>
        <taxon>Cyanobacteriota</taxon>
        <taxon>Cyanophyceae</taxon>
        <taxon>Pleurocapsales</taxon>
        <taxon>Hyellaceae</taxon>
        <taxon>Hyella</taxon>
    </lineage>
</organism>
<dbReference type="OrthoDB" id="488264at2"/>
<keyword evidence="1" id="KW-0812">Transmembrane</keyword>